<dbReference type="InterPro" id="IPR036291">
    <property type="entry name" value="NAD(P)-bd_dom_sf"/>
</dbReference>
<dbReference type="AlphaFoldDB" id="A0AAV9P187"/>
<name>A0AAV9P187_9PEZI</name>
<dbReference type="InterPro" id="IPR002347">
    <property type="entry name" value="SDR_fam"/>
</dbReference>
<comment type="similarity">
    <text evidence="1">Belongs to the short-chain dehydrogenases/reductases (SDR) family.</text>
</comment>
<dbReference type="EMBL" id="JAVRRT010000014">
    <property type="protein sequence ID" value="KAK5166279.1"/>
    <property type="molecule type" value="Genomic_DNA"/>
</dbReference>
<dbReference type="Gene3D" id="3.40.50.720">
    <property type="entry name" value="NAD(P)-binding Rossmann-like Domain"/>
    <property type="match status" value="1"/>
</dbReference>
<protein>
    <recommendedName>
        <fullName evidence="5">NAD(P)-binding protein</fullName>
    </recommendedName>
</protein>
<accession>A0AAV9P187</accession>
<evidence type="ECO:0000256" key="2">
    <source>
        <dbReference type="ARBA" id="ARBA00023002"/>
    </source>
</evidence>
<gene>
    <name evidence="3" type="ORF">LTR77_008540</name>
</gene>
<dbReference type="PANTHER" id="PTHR43669">
    <property type="entry name" value="5-KETO-D-GLUCONATE 5-REDUCTASE"/>
    <property type="match status" value="1"/>
</dbReference>
<keyword evidence="4" id="KW-1185">Reference proteome</keyword>
<evidence type="ECO:0008006" key="5">
    <source>
        <dbReference type="Google" id="ProtNLM"/>
    </source>
</evidence>
<dbReference type="PANTHER" id="PTHR43669:SF4">
    <property type="entry name" value="SHORT-CHAIN DEHYDROGENASE"/>
    <property type="match status" value="1"/>
</dbReference>
<keyword evidence="2" id="KW-0560">Oxidoreductase</keyword>
<sequence>MAQKTVLVLGCGPNIGSSTVGTFRKSGYRVVSASRSCDGEASDDSTMALKCDLAQPKSVEYLFKTVREEWGEPSVVVYNGCAYYPTKPEESFNIPTENFEQQLAINTTSAFVAMREAANSFARLDGSKTLIFTGTMANEGGVPGWLTLCVGKAAGAYMIDLAENVYREQDARFHCVDERTSEGKPMFEGLGGQAHADVFLDLAERKVDLPWQVTFVSGKGYVEFPHELIL</sequence>
<dbReference type="Pfam" id="PF00106">
    <property type="entry name" value="adh_short"/>
    <property type="match status" value="1"/>
</dbReference>
<dbReference type="GO" id="GO:0016491">
    <property type="term" value="F:oxidoreductase activity"/>
    <property type="evidence" value="ECO:0007669"/>
    <property type="project" value="UniProtKB-KW"/>
</dbReference>
<evidence type="ECO:0000313" key="4">
    <source>
        <dbReference type="Proteomes" id="UP001337655"/>
    </source>
</evidence>
<dbReference type="RefSeq" id="XP_064656232.1">
    <property type="nucleotide sequence ID" value="XM_064805772.1"/>
</dbReference>
<reference evidence="3 4" key="1">
    <citation type="submission" date="2023-08" db="EMBL/GenBank/DDBJ databases">
        <title>Black Yeasts Isolated from many extreme environments.</title>
        <authorList>
            <person name="Coleine C."/>
            <person name="Stajich J.E."/>
            <person name="Selbmann L."/>
        </authorList>
    </citation>
    <scope>NUCLEOTIDE SEQUENCE [LARGE SCALE GENOMIC DNA]</scope>
    <source>
        <strain evidence="3 4">CCFEE 5935</strain>
    </source>
</reference>
<dbReference type="CDD" id="cd05233">
    <property type="entry name" value="SDR_c"/>
    <property type="match status" value="1"/>
</dbReference>
<evidence type="ECO:0000313" key="3">
    <source>
        <dbReference type="EMBL" id="KAK5166279.1"/>
    </source>
</evidence>
<dbReference type="GeneID" id="89929873"/>
<evidence type="ECO:0000256" key="1">
    <source>
        <dbReference type="ARBA" id="ARBA00006484"/>
    </source>
</evidence>
<dbReference type="SUPFAM" id="SSF51735">
    <property type="entry name" value="NAD(P)-binding Rossmann-fold domains"/>
    <property type="match status" value="1"/>
</dbReference>
<proteinExistence type="inferred from homology"/>
<dbReference type="Proteomes" id="UP001337655">
    <property type="component" value="Unassembled WGS sequence"/>
</dbReference>
<organism evidence="3 4">
    <name type="scientific">Saxophila tyrrhenica</name>
    <dbReference type="NCBI Taxonomy" id="1690608"/>
    <lineage>
        <taxon>Eukaryota</taxon>
        <taxon>Fungi</taxon>
        <taxon>Dikarya</taxon>
        <taxon>Ascomycota</taxon>
        <taxon>Pezizomycotina</taxon>
        <taxon>Dothideomycetes</taxon>
        <taxon>Dothideomycetidae</taxon>
        <taxon>Mycosphaerellales</taxon>
        <taxon>Extremaceae</taxon>
        <taxon>Saxophila</taxon>
    </lineage>
</organism>
<comment type="caution">
    <text evidence="3">The sequence shown here is derived from an EMBL/GenBank/DDBJ whole genome shotgun (WGS) entry which is preliminary data.</text>
</comment>